<dbReference type="Proteomes" id="UP000005426">
    <property type="component" value="Unassembled WGS sequence"/>
</dbReference>
<name>G9PCE5_HYPAI</name>
<proteinExistence type="predicted"/>
<dbReference type="HOGENOM" id="CLU_3087533_0_0_1"/>
<keyword evidence="2" id="KW-0812">Transmembrane</keyword>
<evidence type="ECO:0000256" key="2">
    <source>
        <dbReference type="SAM" id="Phobius"/>
    </source>
</evidence>
<organism evidence="3 4">
    <name type="scientific">Hypocrea atroviridis (strain ATCC 20476 / IMI 206040)</name>
    <name type="common">Trichoderma atroviride</name>
    <dbReference type="NCBI Taxonomy" id="452589"/>
    <lineage>
        <taxon>Eukaryota</taxon>
        <taxon>Fungi</taxon>
        <taxon>Dikarya</taxon>
        <taxon>Ascomycota</taxon>
        <taxon>Pezizomycotina</taxon>
        <taxon>Sordariomycetes</taxon>
        <taxon>Hypocreomycetidae</taxon>
        <taxon>Hypocreales</taxon>
        <taxon>Hypocreaceae</taxon>
        <taxon>Trichoderma</taxon>
    </lineage>
</organism>
<evidence type="ECO:0000313" key="4">
    <source>
        <dbReference type="Proteomes" id="UP000005426"/>
    </source>
</evidence>
<keyword evidence="2" id="KW-0472">Membrane</keyword>
<dbReference type="AlphaFoldDB" id="G9PCE5"/>
<protein>
    <submittedName>
        <fullName evidence="3">Uncharacterized protein</fullName>
    </submittedName>
</protein>
<dbReference type="EMBL" id="ABDG02000029">
    <property type="protein sequence ID" value="EHK39519.1"/>
    <property type="molecule type" value="Genomic_DNA"/>
</dbReference>
<feature type="transmembrane region" description="Helical" evidence="2">
    <location>
        <begin position="25"/>
        <end position="44"/>
    </location>
</feature>
<comment type="caution">
    <text evidence="3">The sequence shown here is derived from an EMBL/GenBank/DDBJ whole genome shotgun (WGS) entry which is preliminary data.</text>
</comment>
<evidence type="ECO:0000256" key="1">
    <source>
        <dbReference type="SAM" id="MobiDB-lite"/>
    </source>
</evidence>
<feature type="region of interest" description="Disordered" evidence="1">
    <location>
        <begin position="1"/>
        <end position="22"/>
    </location>
</feature>
<sequence length="52" mass="5725">MAWSAPEATRPVPGSGALDQSDGRYGWMIFCSINIMPLLLYGYYPIVDAVDD</sequence>
<accession>G9PCE5</accession>
<keyword evidence="4" id="KW-1185">Reference proteome</keyword>
<evidence type="ECO:0000313" key="3">
    <source>
        <dbReference type="EMBL" id="EHK39519.1"/>
    </source>
</evidence>
<keyword evidence="2" id="KW-1133">Transmembrane helix</keyword>
<reference evidence="3 4" key="1">
    <citation type="journal article" date="2011" name="Genome Biol.">
        <title>Comparative genome sequence analysis underscores mycoparasitism as the ancestral life style of Trichoderma.</title>
        <authorList>
            <person name="Kubicek C.P."/>
            <person name="Herrera-Estrella A."/>
            <person name="Seidl-Seiboth V."/>
            <person name="Martinez D.A."/>
            <person name="Druzhinina I.S."/>
            <person name="Thon M."/>
            <person name="Zeilinger S."/>
            <person name="Casas-Flores S."/>
            <person name="Horwitz B.A."/>
            <person name="Mukherjee P.K."/>
            <person name="Mukherjee M."/>
            <person name="Kredics L."/>
            <person name="Alcaraz L.D."/>
            <person name="Aerts A."/>
            <person name="Antal Z."/>
            <person name="Atanasova L."/>
            <person name="Cervantes-Badillo M.G."/>
            <person name="Challacombe J."/>
            <person name="Chertkov O."/>
            <person name="McCluskey K."/>
            <person name="Coulpier F."/>
            <person name="Deshpande N."/>
            <person name="von Doehren H."/>
            <person name="Ebbole D.J."/>
            <person name="Esquivel-Naranjo E.U."/>
            <person name="Fekete E."/>
            <person name="Flipphi M."/>
            <person name="Glaser F."/>
            <person name="Gomez-Rodriguez E.Y."/>
            <person name="Gruber S."/>
            <person name="Han C."/>
            <person name="Henrissat B."/>
            <person name="Hermosa R."/>
            <person name="Hernandez-Onate M."/>
            <person name="Karaffa L."/>
            <person name="Kosti I."/>
            <person name="Le Crom S."/>
            <person name="Lindquist E."/>
            <person name="Lucas S."/>
            <person name="Luebeck M."/>
            <person name="Luebeck P.S."/>
            <person name="Margeot A."/>
            <person name="Metz B."/>
            <person name="Misra M."/>
            <person name="Nevalainen H."/>
            <person name="Omann M."/>
            <person name="Packer N."/>
            <person name="Perrone G."/>
            <person name="Uresti-Rivera E.E."/>
            <person name="Salamov A."/>
            <person name="Schmoll M."/>
            <person name="Seiboth B."/>
            <person name="Shapiro H."/>
            <person name="Sukno S."/>
            <person name="Tamayo-Ramos J.A."/>
            <person name="Tisch D."/>
            <person name="Wiest A."/>
            <person name="Wilkinson H.H."/>
            <person name="Zhang M."/>
            <person name="Coutinho P.M."/>
            <person name="Kenerley C.M."/>
            <person name="Monte E."/>
            <person name="Baker S.E."/>
            <person name="Grigoriev I.V."/>
        </authorList>
    </citation>
    <scope>NUCLEOTIDE SEQUENCE [LARGE SCALE GENOMIC DNA]</scope>
    <source>
        <strain evidence="4">ATCC 20476 / IMI 206040</strain>
    </source>
</reference>
<gene>
    <name evidence="3" type="ORF">TRIATDRAFT_302906</name>
</gene>